<accession>A0A3E4MQE0</accession>
<dbReference type="EMBL" id="QRUY01000048">
    <property type="protein sequence ID" value="RGS03056.1"/>
    <property type="molecule type" value="Genomic_DNA"/>
</dbReference>
<name>A0A3E4MQE0_9BACT</name>
<evidence type="ECO:0000313" key="5">
    <source>
        <dbReference type="Proteomes" id="UP000285750"/>
    </source>
</evidence>
<reference evidence="4 5" key="1">
    <citation type="submission" date="2018-08" db="EMBL/GenBank/DDBJ databases">
        <title>A genome reference for cultivated species of the human gut microbiota.</title>
        <authorList>
            <person name="Zou Y."/>
            <person name="Xue W."/>
            <person name="Luo G."/>
        </authorList>
    </citation>
    <scope>NUCLEOTIDE SEQUENCE [LARGE SCALE GENOMIC DNA]</scope>
    <source>
        <strain evidence="3 5">AF24-16AC</strain>
        <strain evidence="2 4">TF10-3AC</strain>
    </source>
</reference>
<evidence type="ECO:0000259" key="1">
    <source>
        <dbReference type="PROSITE" id="PS50003"/>
    </source>
</evidence>
<evidence type="ECO:0000313" key="2">
    <source>
        <dbReference type="EMBL" id="RGK51602.1"/>
    </source>
</evidence>
<dbReference type="AlphaFoldDB" id="A0A3E4MQE0"/>
<keyword evidence="4" id="KW-1185">Reference proteome</keyword>
<evidence type="ECO:0000313" key="4">
    <source>
        <dbReference type="Proteomes" id="UP000260862"/>
    </source>
</evidence>
<organism evidence="2 4">
    <name type="scientific">Phocaeicola plebeius</name>
    <dbReference type="NCBI Taxonomy" id="310297"/>
    <lineage>
        <taxon>Bacteria</taxon>
        <taxon>Pseudomonadati</taxon>
        <taxon>Bacteroidota</taxon>
        <taxon>Bacteroidia</taxon>
        <taxon>Bacteroidales</taxon>
        <taxon>Bacteroidaceae</taxon>
        <taxon>Phocaeicola</taxon>
    </lineage>
</organism>
<feature type="domain" description="PH" evidence="1">
    <location>
        <begin position="1"/>
        <end position="19"/>
    </location>
</feature>
<evidence type="ECO:0000313" key="3">
    <source>
        <dbReference type="EMBL" id="RGS03056.1"/>
    </source>
</evidence>
<dbReference type="EMBL" id="QSQT01000041">
    <property type="protein sequence ID" value="RGK51602.1"/>
    <property type="molecule type" value="Genomic_DNA"/>
</dbReference>
<dbReference type="RefSeq" id="WP_117674015.1">
    <property type="nucleotide sequence ID" value="NZ_CABOGR010000041.1"/>
</dbReference>
<comment type="caution">
    <text evidence="2">The sequence shown here is derived from an EMBL/GenBank/DDBJ whole genome shotgun (WGS) entry which is preliminary data.</text>
</comment>
<dbReference type="Pfam" id="PF12728">
    <property type="entry name" value="HTH_17"/>
    <property type="match status" value="1"/>
</dbReference>
<gene>
    <name evidence="3" type="ORF">DWY14_15230</name>
    <name evidence="2" type="ORF">DXD04_15115</name>
</gene>
<sequence length="90" mass="10458">MNNDEEMDVWIKEILTRLKAIETTLSNLEKSQLLVGPDTLLDVVDVSKIVKIAPKSVYRWAYERKVTSVKIGGRRLFYAKDVLAHQKERR</sequence>
<protein>
    <submittedName>
        <fullName evidence="2">DNA-binding protein</fullName>
    </submittedName>
</protein>
<dbReference type="InterPro" id="IPR001849">
    <property type="entry name" value="PH_domain"/>
</dbReference>
<proteinExistence type="predicted"/>
<dbReference type="GO" id="GO:0003677">
    <property type="term" value="F:DNA binding"/>
    <property type="evidence" value="ECO:0007669"/>
    <property type="project" value="UniProtKB-KW"/>
</dbReference>
<dbReference type="InterPro" id="IPR041657">
    <property type="entry name" value="HTH_17"/>
</dbReference>
<dbReference type="PROSITE" id="PS50003">
    <property type="entry name" value="PH_DOMAIN"/>
    <property type="match status" value="1"/>
</dbReference>
<dbReference type="Proteomes" id="UP000260862">
    <property type="component" value="Unassembled WGS sequence"/>
</dbReference>
<dbReference type="Proteomes" id="UP000285750">
    <property type="component" value="Unassembled WGS sequence"/>
</dbReference>
<keyword evidence="2" id="KW-0238">DNA-binding</keyword>